<dbReference type="EMBL" id="KL596652">
    <property type="protein sequence ID" value="KER30968.1"/>
    <property type="molecule type" value="Genomic_DNA"/>
</dbReference>
<feature type="non-terminal residue" evidence="2">
    <location>
        <position position="46"/>
    </location>
</feature>
<accession>A0A074ZU11</accession>
<feature type="region of interest" description="Disordered" evidence="1">
    <location>
        <begin position="1"/>
        <end position="46"/>
    </location>
</feature>
<organism evidence="2 3">
    <name type="scientific">Opisthorchis viverrini</name>
    <name type="common">Southeast Asian liver fluke</name>
    <dbReference type="NCBI Taxonomy" id="6198"/>
    <lineage>
        <taxon>Eukaryota</taxon>
        <taxon>Metazoa</taxon>
        <taxon>Spiralia</taxon>
        <taxon>Lophotrochozoa</taxon>
        <taxon>Platyhelminthes</taxon>
        <taxon>Trematoda</taxon>
        <taxon>Digenea</taxon>
        <taxon>Opisthorchiida</taxon>
        <taxon>Opisthorchiata</taxon>
        <taxon>Opisthorchiidae</taxon>
        <taxon>Opisthorchis</taxon>
    </lineage>
</organism>
<dbReference type="RefSeq" id="XP_009165275.1">
    <property type="nucleotide sequence ID" value="XM_009167011.1"/>
</dbReference>
<name>A0A074ZU11_OPIVI</name>
<feature type="non-terminal residue" evidence="2">
    <location>
        <position position="1"/>
    </location>
</feature>
<reference evidence="2 3" key="1">
    <citation type="submission" date="2013-11" db="EMBL/GenBank/DDBJ databases">
        <title>Opisthorchis viverrini - life in the bile duct.</title>
        <authorList>
            <person name="Young N.D."/>
            <person name="Nagarajan N."/>
            <person name="Lin S.J."/>
            <person name="Korhonen P.K."/>
            <person name="Jex A.R."/>
            <person name="Hall R.S."/>
            <person name="Safavi-Hemami H."/>
            <person name="Kaewkong W."/>
            <person name="Bertrand D."/>
            <person name="Gao S."/>
            <person name="Seet Q."/>
            <person name="Wongkham S."/>
            <person name="Teh B.T."/>
            <person name="Wongkham C."/>
            <person name="Intapan P.M."/>
            <person name="Maleewong W."/>
            <person name="Yang X."/>
            <person name="Hu M."/>
            <person name="Wang Z."/>
            <person name="Hofmann A."/>
            <person name="Sternberg P.W."/>
            <person name="Tan P."/>
            <person name="Wang J."/>
            <person name="Gasser R.B."/>
        </authorList>
    </citation>
    <scope>NUCLEOTIDE SEQUENCE [LARGE SCALE GENOMIC DNA]</scope>
</reference>
<evidence type="ECO:0000313" key="2">
    <source>
        <dbReference type="EMBL" id="KER30968.1"/>
    </source>
</evidence>
<evidence type="ECO:0000256" key="1">
    <source>
        <dbReference type="SAM" id="MobiDB-lite"/>
    </source>
</evidence>
<feature type="compositionally biased region" description="Polar residues" evidence="1">
    <location>
        <begin position="8"/>
        <end position="20"/>
    </location>
</feature>
<dbReference type="KEGG" id="ovi:T265_13059"/>
<dbReference type="GeneID" id="20327227"/>
<evidence type="ECO:0000313" key="3">
    <source>
        <dbReference type="Proteomes" id="UP000054324"/>
    </source>
</evidence>
<gene>
    <name evidence="2" type="ORF">T265_13059</name>
</gene>
<sequence>DGVGATVNRGTGTYDKQTSIKFPLSPSRTLPDDPHRGDYQQVCSRV</sequence>
<protein>
    <submittedName>
        <fullName evidence="2">Uncharacterized protein</fullName>
    </submittedName>
</protein>
<dbReference type="CTD" id="20327227"/>
<proteinExistence type="predicted"/>
<dbReference type="Proteomes" id="UP000054324">
    <property type="component" value="Unassembled WGS sequence"/>
</dbReference>
<keyword evidence="3" id="KW-1185">Reference proteome</keyword>
<dbReference type="AlphaFoldDB" id="A0A074ZU11"/>